<dbReference type="EMBL" id="FRBI01000004">
    <property type="protein sequence ID" value="SHL48229.1"/>
    <property type="molecule type" value="Genomic_DNA"/>
</dbReference>
<feature type="transmembrane region" description="Helical" evidence="1">
    <location>
        <begin position="113"/>
        <end position="131"/>
    </location>
</feature>
<evidence type="ECO:0000313" key="2">
    <source>
        <dbReference type="EMBL" id="SHL48229.1"/>
    </source>
</evidence>
<dbReference type="Proteomes" id="UP000184111">
    <property type="component" value="Unassembled WGS sequence"/>
</dbReference>
<evidence type="ECO:0000313" key="3">
    <source>
        <dbReference type="Proteomes" id="UP000184111"/>
    </source>
</evidence>
<evidence type="ECO:0000256" key="1">
    <source>
        <dbReference type="SAM" id="Phobius"/>
    </source>
</evidence>
<dbReference type="AlphaFoldDB" id="A0A1M7B0M9"/>
<sequence length="185" mass="18819">MHGPPLVAWLLVALSAAAAVSCVLRKEARSEALLGVGMAVMAVPLSVFEPPRWSTATLALVFAAVAVHALRPSGHRASHRMHHSLCAGAMVYMSAAMAGAGPAHAGHAAHATAGTPLLTGLLLAYFAGYVLRAGSRLAMPDGPHGPHLAVPVAPGGAIRLRHAPEVAAACRVAMALAMFAMLLAL</sequence>
<organism evidence="2 3">
    <name type="scientific">Actinacidiphila paucisporea</name>
    <dbReference type="NCBI Taxonomy" id="310782"/>
    <lineage>
        <taxon>Bacteria</taxon>
        <taxon>Bacillati</taxon>
        <taxon>Actinomycetota</taxon>
        <taxon>Actinomycetes</taxon>
        <taxon>Kitasatosporales</taxon>
        <taxon>Streptomycetaceae</taxon>
        <taxon>Actinacidiphila</taxon>
    </lineage>
</organism>
<reference evidence="2 3" key="1">
    <citation type="submission" date="2016-11" db="EMBL/GenBank/DDBJ databases">
        <authorList>
            <person name="Jaros S."/>
            <person name="Januszkiewicz K."/>
            <person name="Wedrychowicz H."/>
        </authorList>
    </citation>
    <scope>NUCLEOTIDE SEQUENCE [LARGE SCALE GENOMIC DNA]</scope>
    <source>
        <strain evidence="2 3">CGMCC 4.2025</strain>
    </source>
</reference>
<proteinExistence type="predicted"/>
<dbReference type="RefSeq" id="WP_073495975.1">
    <property type="nucleotide sequence ID" value="NZ_FRBI01000004.1"/>
</dbReference>
<evidence type="ECO:0008006" key="4">
    <source>
        <dbReference type="Google" id="ProtNLM"/>
    </source>
</evidence>
<feature type="transmembrane region" description="Helical" evidence="1">
    <location>
        <begin position="166"/>
        <end position="184"/>
    </location>
</feature>
<accession>A0A1M7B0M9</accession>
<name>A0A1M7B0M9_9ACTN</name>
<keyword evidence="3" id="KW-1185">Reference proteome</keyword>
<dbReference type="STRING" id="310782.SAMN05216499_104239"/>
<dbReference type="InterPro" id="IPR033458">
    <property type="entry name" value="DUF5134"/>
</dbReference>
<dbReference type="OrthoDB" id="3873591at2"/>
<feature type="transmembrane region" description="Helical" evidence="1">
    <location>
        <begin position="53"/>
        <end position="70"/>
    </location>
</feature>
<dbReference type="Pfam" id="PF17197">
    <property type="entry name" value="DUF5134"/>
    <property type="match status" value="1"/>
</dbReference>
<keyword evidence="1" id="KW-0812">Transmembrane</keyword>
<keyword evidence="1" id="KW-1133">Transmembrane helix</keyword>
<gene>
    <name evidence="2" type="ORF">SAMN05216499_104239</name>
</gene>
<protein>
    <recommendedName>
        <fullName evidence="4">DUF5134 domain-containing protein</fullName>
    </recommendedName>
</protein>
<feature type="transmembrane region" description="Helical" evidence="1">
    <location>
        <begin position="6"/>
        <end position="24"/>
    </location>
</feature>
<feature type="transmembrane region" description="Helical" evidence="1">
    <location>
        <begin position="82"/>
        <end position="101"/>
    </location>
</feature>
<keyword evidence="1" id="KW-0472">Membrane</keyword>
<feature type="transmembrane region" description="Helical" evidence="1">
    <location>
        <begin position="31"/>
        <end position="47"/>
    </location>
</feature>